<reference evidence="2 3" key="1">
    <citation type="journal article" date="2015" name="Genome Announc.">
        <title>Complete Genome Sequence of Methanosphaerula palustris E1-9CT, a Hydrogenotrophic Methanogen Isolated from a Minerotrophic Fen Peatland.</title>
        <authorList>
            <person name="Cadillo-Quiroz H."/>
            <person name="Browne P."/>
            <person name="Kyrpides N."/>
            <person name="Woyke T."/>
            <person name="Goodwin L."/>
            <person name="Detter C."/>
            <person name="Yavitt J.B."/>
            <person name="Zinder S.H."/>
        </authorList>
    </citation>
    <scope>NUCLEOTIDE SEQUENCE [LARGE SCALE GENOMIC DNA]</scope>
    <source>
        <strain evidence="3">ATCC BAA-1556 / DSM 19958 / E1-9c</strain>
    </source>
</reference>
<dbReference type="RefSeq" id="WP_012617294.1">
    <property type="nucleotide sequence ID" value="NC_011832.1"/>
</dbReference>
<dbReference type="InterPro" id="IPR041120">
    <property type="entry name" value="PIN_9"/>
</dbReference>
<dbReference type="eggNOG" id="arCOG04312">
    <property type="taxonomic scope" value="Archaea"/>
</dbReference>
<dbReference type="AlphaFoldDB" id="B8GFC7"/>
<dbReference type="Proteomes" id="UP000002457">
    <property type="component" value="Chromosome"/>
</dbReference>
<gene>
    <name evidence="2" type="ordered locus">Mpal_0604</name>
</gene>
<name>B8GFC7_METPE</name>
<dbReference type="KEGG" id="mpl:Mpal_0604"/>
<organism evidence="2 3">
    <name type="scientific">Methanosphaerula palustris (strain ATCC BAA-1556 / DSM 19958 / E1-9c)</name>
    <dbReference type="NCBI Taxonomy" id="521011"/>
    <lineage>
        <taxon>Archaea</taxon>
        <taxon>Methanobacteriati</taxon>
        <taxon>Methanobacteriota</taxon>
        <taxon>Stenosarchaea group</taxon>
        <taxon>Methanomicrobia</taxon>
        <taxon>Methanomicrobiales</taxon>
        <taxon>Methanoregulaceae</taxon>
        <taxon>Methanosphaerula</taxon>
    </lineage>
</organism>
<dbReference type="HOGENOM" id="CLU_107892_2_0_2"/>
<evidence type="ECO:0000259" key="1">
    <source>
        <dbReference type="Pfam" id="PF18477"/>
    </source>
</evidence>
<dbReference type="STRING" id="521011.Mpal_0604"/>
<evidence type="ECO:0000313" key="3">
    <source>
        <dbReference type="Proteomes" id="UP000002457"/>
    </source>
</evidence>
<feature type="domain" description="VapC9 PIN-like" evidence="1">
    <location>
        <begin position="3"/>
        <end position="117"/>
    </location>
</feature>
<dbReference type="CDD" id="cd09879">
    <property type="entry name" value="PIN_VapC_AF0591-like"/>
    <property type="match status" value="1"/>
</dbReference>
<dbReference type="SUPFAM" id="SSF88723">
    <property type="entry name" value="PIN domain-like"/>
    <property type="match status" value="1"/>
</dbReference>
<keyword evidence="3" id="KW-1185">Reference proteome</keyword>
<dbReference type="GeneID" id="7270191"/>
<dbReference type="InterPro" id="IPR029060">
    <property type="entry name" value="PIN-like_dom_sf"/>
</dbReference>
<evidence type="ECO:0000313" key="2">
    <source>
        <dbReference type="EMBL" id="ACL15975.1"/>
    </source>
</evidence>
<protein>
    <submittedName>
        <fullName evidence="2">Nucleotide binding protein, PINc</fullName>
    </submittedName>
</protein>
<dbReference type="Pfam" id="PF18477">
    <property type="entry name" value="PIN_9"/>
    <property type="match status" value="1"/>
</dbReference>
<dbReference type="EMBL" id="CP001338">
    <property type="protein sequence ID" value="ACL15975.1"/>
    <property type="molecule type" value="Genomic_DNA"/>
</dbReference>
<dbReference type="Gene3D" id="3.40.50.1010">
    <property type="entry name" value="5'-nuclease"/>
    <property type="match status" value="1"/>
</dbReference>
<sequence>MKVLIDANALMMPAQFRVDLFGELTRLIGAHEPLVLEDVVTELRGLSLCRGKNGAAARYGLAMAEQCTIVTSTCTAPQVDDRIIAYAYEHQCPVVTNDRRMRRLLLIEGIPVIGMRKQRTMEFIRG</sequence>
<proteinExistence type="predicted"/>
<accession>B8GFC7</accession>